<organism evidence="2 3">
    <name type="scientific">Stenotrophomonas koreensis</name>
    <dbReference type="NCBI Taxonomy" id="266128"/>
    <lineage>
        <taxon>Bacteria</taxon>
        <taxon>Pseudomonadati</taxon>
        <taxon>Pseudomonadota</taxon>
        <taxon>Gammaproteobacteria</taxon>
        <taxon>Lysobacterales</taxon>
        <taxon>Lysobacteraceae</taxon>
        <taxon>Stenotrophomonas</taxon>
    </lineage>
</organism>
<proteinExistence type="predicted"/>
<sequence length="147" mass="16816">MLDRYLREVARWLPWFRRNQQLGRIREDLGELLHDARDDADRRERLARFGRPVVVAARYADYPHVIPGMLAPAYAVVLAVSIAATLLIHASLIIPRGLHVEPWLNNLALLLGEVLRILPIVFTVITLVFAGLGYVVQRRTRIVRDAH</sequence>
<protein>
    <recommendedName>
        <fullName evidence="4">Transmembrane protein</fullName>
    </recommendedName>
</protein>
<evidence type="ECO:0000313" key="2">
    <source>
        <dbReference type="EMBL" id="KRG55412.1"/>
    </source>
</evidence>
<reference evidence="2 3" key="1">
    <citation type="submission" date="2015-05" db="EMBL/GenBank/DDBJ databases">
        <title>Genome sequencing and analysis of members of genus Stenotrophomonas.</title>
        <authorList>
            <person name="Patil P.P."/>
            <person name="Midha S."/>
            <person name="Patil P.B."/>
        </authorList>
    </citation>
    <scope>NUCLEOTIDE SEQUENCE [LARGE SCALE GENOMIC DNA]</scope>
    <source>
        <strain evidence="2 3">DSM 17805</strain>
    </source>
</reference>
<dbReference type="PATRIC" id="fig|266128.3.peg.1465"/>
<keyword evidence="3" id="KW-1185">Reference proteome</keyword>
<name>A0A0R0BP01_9GAMM</name>
<comment type="caution">
    <text evidence="2">The sequence shown here is derived from an EMBL/GenBank/DDBJ whole genome shotgun (WGS) entry which is preliminary data.</text>
</comment>
<feature type="transmembrane region" description="Helical" evidence="1">
    <location>
        <begin position="73"/>
        <end position="94"/>
    </location>
</feature>
<evidence type="ECO:0008006" key="4">
    <source>
        <dbReference type="Google" id="ProtNLM"/>
    </source>
</evidence>
<evidence type="ECO:0000313" key="3">
    <source>
        <dbReference type="Proteomes" id="UP000051254"/>
    </source>
</evidence>
<keyword evidence="1" id="KW-0472">Membrane</keyword>
<dbReference type="EMBL" id="LDJH01000025">
    <property type="protein sequence ID" value="KRG55412.1"/>
    <property type="molecule type" value="Genomic_DNA"/>
</dbReference>
<dbReference type="Proteomes" id="UP000051254">
    <property type="component" value="Unassembled WGS sequence"/>
</dbReference>
<keyword evidence="1" id="KW-0812">Transmembrane</keyword>
<dbReference type="AlphaFoldDB" id="A0A0R0BP01"/>
<evidence type="ECO:0000256" key="1">
    <source>
        <dbReference type="SAM" id="Phobius"/>
    </source>
</evidence>
<accession>A0A0R0BP01</accession>
<feature type="transmembrane region" description="Helical" evidence="1">
    <location>
        <begin position="114"/>
        <end position="136"/>
    </location>
</feature>
<dbReference type="STRING" id="266128.ABB25_11995"/>
<keyword evidence="1" id="KW-1133">Transmembrane helix</keyword>
<gene>
    <name evidence="2" type="ORF">ABB25_11995</name>
</gene>